<feature type="region of interest" description="Disordered" evidence="2">
    <location>
        <begin position="781"/>
        <end position="816"/>
    </location>
</feature>
<dbReference type="EMBL" id="KL363293">
    <property type="protein sequence ID" value="KFD48468.1"/>
    <property type="molecule type" value="Genomic_DNA"/>
</dbReference>
<feature type="coiled-coil region" evidence="1">
    <location>
        <begin position="593"/>
        <end position="620"/>
    </location>
</feature>
<feature type="region of interest" description="Disordered" evidence="2">
    <location>
        <begin position="710"/>
        <end position="754"/>
    </location>
</feature>
<accession>A0A085MY40</accession>
<evidence type="ECO:0000313" key="4">
    <source>
        <dbReference type="EMBL" id="KFD62136.1"/>
    </source>
</evidence>
<protein>
    <submittedName>
        <fullName evidence="4">Uncharacterized protein</fullName>
    </submittedName>
</protein>
<evidence type="ECO:0000256" key="1">
    <source>
        <dbReference type="SAM" id="Coils"/>
    </source>
</evidence>
<dbReference type="EMBL" id="KL367602">
    <property type="protein sequence ID" value="KFD62136.1"/>
    <property type="molecule type" value="Genomic_DNA"/>
</dbReference>
<evidence type="ECO:0000313" key="5">
    <source>
        <dbReference type="Proteomes" id="UP000030764"/>
    </source>
</evidence>
<feature type="region of interest" description="Disordered" evidence="2">
    <location>
        <begin position="1"/>
        <end position="26"/>
    </location>
</feature>
<dbReference type="Proteomes" id="UP000030764">
    <property type="component" value="Unassembled WGS sequence"/>
</dbReference>
<proteinExistence type="predicted"/>
<dbReference type="OrthoDB" id="10300281at2759"/>
<reference evidence="4 5" key="1">
    <citation type="journal article" date="2014" name="Nat. Genet.">
        <title>Genome and transcriptome of the porcine whipworm Trichuris suis.</title>
        <authorList>
            <person name="Jex A.R."/>
            <person name="Nejsum P."/>
            <person name="Schwarz E.M."/>
            <person name="Hu L."/>
            <person name="Young N.D."/>
            <person name="Hall R.S."/>
            <person name="Korhonen P.K."/>
            <person name="Liao S."/>
            <person name="Thamsborg S."/>
            <person name="Xia J."/>
            <person name="Xu P."/>
            <person name="Wang S."/>
            <person name="Scheerlinck J.P."/>
            <person name="Hofmann A."/>
            <person name="Sternberg P.W."/>
            <person name="Wang J."/>
            <person name="Gasser R.B."/>
        </authorList>
    </citation>
    <scope>NUCLEOTIDE SEQUENCE [LARGE SCALE GENOMIC DNA]</scope>
    <source>
        <strain evidence="4">DCEP-RM93F</strain>
        <strain evidence="3">DCEP-RM93M</strain>
    </source>
</reference>
<feature type="compositionally biased region" description="Basic and acidic residues" evidence="2">
    <location>
        <begin position="909"/>
        <end position="939"/>
    </location>
</feature>
<evidence type="ECO:0000256" key="2">
    <source>
        <dbReference type="SAM" id="MobiDB-lite"/>
    </source>
</evidence>
<keyword evidence="5" id="KW-1185">Reference proteome</keyword>
<sequence length="949" mass="109602">MSTIKQKRNLLGISRSKPSHRTRRGVTSTVGYRSLISDLLAQLLPSVAAIKETSEAHERLLKEILQSWRLSKNDFNEFSVCAPSSRGQLYHMERRLREEREQRRHFFLTDFYTLTMFCKSLLPPSKCLAVQAKNKNIDSMTAAITDIPTRIRKGKEQYADRTVGILGKHEAQIKKQKNCVSVIRKLLAKEHDYVNILCVAEASVRAMKRRGKQYLDTTTPDVARDFRRIFERYVSLYMQQRQHGINPTEATLNEADALNRTRFVAGKSSKLEVIRAAMENVAARIVPPGIQIKELSNAILLRVERIAKIDQLAKPMKDSFSNFAKVVKSRPDISVNAKQLLTMMATCLVSIIKELMPKLQEITEKRGNIQEKLNGLAEHIKIKRQECRPHRRLIKHFNIKLPPLHKELASLSRLEAGLRMKLIKLVQHLAESEEQLRPAAMDHAEEVDDSRPLTQEELALHQEAIEKVKLRMSYIETEAQAKDLEDLINRKRCHLKLQLAHLQKQAEYTQDEQEGRTNTLEMYKKDNIRLQKYVTDNEAFLKKVDEAIARCNRGKEMPESNQKQHETLEKDCYEIQTEIEKLIKAPDNLYPQIRQLEHEIDSIKNRCREKRRNLHKLQVTASREKEMRQGLAYSRQSRGQFPGLIEKDLKTVDEEVKALQIRFDQVFNNNIEVKGALIEQESMIDRYRRSIARLETDIAMTDMEIDEITCKSKSKARSQMLSEKHRLRKSIRSHRDIGSSHNAPMKEQSYQVSPEKQRGLYQEHPASVCQEEVNIRRTFTIHPPRGLPTPYSRDKTPGYDIHGGSIAHSPSEDKRRDDHLKELLTSTKIPDQHLSQVHEDVRDSPEYAWVSYTDGKDIPTVLRTDIGLHSMKALRQSVEKSHLDVQKRQLAGTTSLPEKAKHTGSQDAEQQKQQKASKVEDHIPDERTRKPDPKGDRSMKTPTNTESMQ</sequence>
<organism evidence="4">
    <name type="scientific">Trichuris suis</name>
    <name type="common">pig whipworm</name>
    <dbReference type="NCBI Taxonomy" id="68888"/>
    <lineage>
        <taxon>Eukaryota</taxon>
        <taxon>Metazoa</taxon>
        <taxon>Ecdysozoa</taxon>
        <taxon>Nematoda</taxon>
        <taxon>Enoplea</taxon>
        <taxon>Dorylaimia</taxon>
        <taxon>Trichinellida</taxon>
        <taxon>Trichuridae</taxon>
        <taxon>Trichuris</taxon>
    </lineage>
</organism>
<feature type="compositionally biased region" description="Polar residues" evidence="2">
    <location>
        <begin position="940"/>
        <end position="949"/>
    </location>
</feature>
<dbReference type="Proteomes" id="UP000030758">
    <property type="component" value="Unassembled WGS sequence"/>
</dbReference>
<evidence type="ECO:0000313" key="3">
    <source>
        <dbReference type="EMBL" id="KFD48468.1"/>
    </source>
</evidence>
<gene>
    <name evidence="3" type="ORF">M513_10686</name>
    <name evidence="4" type="ORF">M514_10686</name>
</gene>
<name>A0A085MY40_9BILA</name>
<keyword evidence="1" id="KW-0175">Coiled coil</keyword>
<feature type="region of interest" description="Disordered" evidence="2">
    <location>
        <begin position="879"/>
        <end position="949"/>
    </location>
</feature>
<dbReference type="AlphaFoldDB" id="A0A085MY40"/>